<feature type="chain" id="PRO_5047115010" description="C1q domain-containing protein" evidence="1">
    <location>
        <begin position="21"/>
        <end position="230"/>
    </location>
</feature>
<gene>
    <name evidence="2" type="ORF">MUN80_17330</name>
</gene>
<dbReference type="Gene3D" id="2.60.120.40">
    <property type="match status" value="1"/>
</dbReference>
<keyword evidence="3" id="KW-1185">Reference proteome</keyword>
<reference evidence="2 3" key="1">
    <citation type="submission" date="2022-04" db="EMBL/GenBank/DDBJ databases">
        <title>Hymenobacter sp. isolated from the air.</title>
        <authorList>
            <person name="Won M."/>
            <person name="Lee C.-M."/>
            <person name="Woen H.-Y."/>
            <person name="Kwon S.-W."/>
        </authorList>
    </citation>
    <scope>NUCLEOTIDE SEQUENCE [LARGE SCALE GENOMIC DNA]</scope>
    <source>
        <strain evidence="3">5116 S-27</strain>
    </source>
</reference>
<dbReference type="Proteomes" id="UP000831785">
    <property type="component" value="Chromosome"/>
</dbReference>
<dbReference type="RefSeq" id="WP_244714728.1">
    <property type="nucleotide sequence ID" value="NZ_CP095049.1"/>
</dbReference>
<dbReference type="EMBL" id="CP095049">
    <property type="protein sequence ID" value="UOQ51518.1"/>
    <property type="molecule type" value="Genomic_DNA"/>
</dbReference>
<feature type="signal peptide" evidence="1">
    <location>
        <begin position="1"/>
        <end position="20"/>
    </location>
</feature>
<accession>A0ABY4F4E5</accession>
<evidence type="ECO:0008006" key="4">
    <source>
        <dbReference type="Google" id="ProtNLM"/>
    </source>
</evidence>
<evidence type="ECO:0000256" key="1">
    <source>
        <dbReference type="SAM" id="SignalP"/>
    </source>
</evidence>
<organism evidence="2 3">
    <name type="scientific">Hymenobacter cellulosivorans</name>
    <dbReference type="NCBI Taxonomy" id="2932249"/>
    <lineage>
        <taxon>Bacteria</taxon>
        <taxon>Pseudomonadati</taxon>
        <taxon>Bacteroidota</taxon>
        <taxon>Cytophagia</taxon>
        <taxon>Cytophagales</taxon>
        <taxon>Hymenobacteraceae</taxon>
        <taxon>Hymenobacter</taxon>
    </lineage>
</organism>
<sequence length="230" mass="23911">MKKAFLTALVLVGLPYALHAQVSINTAGTAPHTSAMLDVSSTTKGLLLPRMTQAQRTAIASPATGLVVYQTDASAGLYCNNGTPTAPLWQLLSARAQPVYGQYGSAFGQPIPANGTFLTVDLATALEASGLTFNAGADQVTIITPGLYRAFYSVSVYAQYAGALGGQVYKNNAPVGRTAYTGLLQNNVTSISDEGLYTLAAGDVITLRVSNFNGGNAQHYGGTLTLVQIQ</sequence>
<name>A0ABY4F4E5_9BACT</name>
<proteinExistence type="predicted"/>
<dbReference type="InterPro" id="IPR008983">
    <property type="entry name" value="Tumour_necrosis_fac-like_dom"/>
</dbReference>
<protein>
    <recommendedName>
        <fullName evidence="4">C1q domain-containing protein</fullName>
    </recommendedName>
</protein>
<keyword evidence="1" id="KW-0732">Signal</keyword>
<evidence type="ECO:0000313" key="3">
    <source>
        <dbReference type="Proteomes" id="UP000831785"/>
    </source>
</evidence>
<evidence type="ECO:0000313" key="2">
    <source>
        <dbReference type="EMBL" id="UOQ51518.1"/>
    </source>
</evidence>